<organism evidence="3 4">
    <name type="scientific">Paracoccus solventivorans</name>
    <dbReference type="NCBI Taxonomy" id="53463"/>
    <lineage>
        <taxon>Bacteria</taxon>
        <taxon>Pseudomonadati</taxon>
        <taxon>Pseudomonadota</taxon>
        <taxon>Alphaproteobacteria</taxon>
        <taxon>Rhodobacterales</taxon>
        <taxon>Paracoccaceae</taxon>
        <taxon>Paracoccus</taxon>
    </lineage>
</organism>
<reference evidence="4" key="1">
    <citation type="submission" date="2016-11" db="EMBL/GenBank/DDBJ databases">
        <authorList>
            <person name="Varghese N."/>
            <person name="Submissions S."/>
        </authorList>
    </citation>
    <scope>NUCLEOTIDE SEQUENCE [LARGE SCALE GENOMIC DNA]</scope>
    <source>
        <strain evidence="4">DSM 6637</strain>
    </source>
</reference>
<accession>A0A1M7JXW1</accession>
<keyword evidence="2" id="KW-0732">Signal</keyword>
<dbReference type="InterPro" id="IPR023220">
    <property type="entry name" value="T4SS_VirB5-domain"/>
</dbReference>
<dbReference type="EMBL" id="FRCK01000014">
    <property type="protein sequence ID" value="SHM57828.1"/>
    <property type="molecule type" value="Genomic_DNA"/>
</dbReference>
<feature type="chain" id="PRO_5009927386" evidence="2">
    <location>
        <begin position="24"/>
        <end position="265"/>
    </location>
</feature>
<keyword evidence="1" id="KW-0175">Coiled coil</keyword>
<dbReference type="RefSeq" id="WP_073068654.1">
    <property type="nucleotide sequence ID" value="NZ_FRCK01000014.1"/>
</dbReference>
<feature type="signal peptide" evidence="2">
    <location>
        <begin position="1"/>
        <end position="23"/>
    </location>
</feature>
<dbReference type="InterPro" id="IPR014158">
    <property type="entry name" value="T4SS_VirB5"/>
</dbReference>
<keyword evidence="4" id="KW-1185">Reference proteome</keyword>
<dbReference type="Pfam" id="PF07996">
    <property type="entry name" value="T4SS"/>
    <property type="match status" value="1"/>
</dbReference>
<feature type="coiled-coil region" evidence="1">
    <location>
        <begin position="31"/>
        <end position="82"/>
    </location>
</feature>
<sequence length="265" mass="28454">MKLRMRLLTAGAVACVLALPVNSQGVPTIDVTSLAKLAEQLTEAKLQLREQVAQNLKLDEQTRQLLEQIALLQNQIDALRNGLTLADLGIDPENFLQDILPDFSDLTASVEAARSGDWSRVLASGDTFRGGEGRSVTRHVEAAFETAGLSRERVDTMANGKDQGQARIGQSANVNAFMSVAAESSSQAATDSLTRLDGLVQTIPDTEGLKEAIDLNTRVTAELGIALANVWSMEAIQTVGQGNMGVMDAATAADEEKYLRMKLEE</sequence>
<dbReference type="Gene3D" id="1.20.58.430">
    <property type="entry name" value="Type IV secretion system, VirB5-domain"/>
    <property type="match status" value="1"/>
</dbReference>
<gene>
    <name evidence="3" type="ORF">SAMN05444389_11458</name>
</gene>
<proteinExistence type="predicted"/>
<evidence type="ECO:0000313" key="3">
    <source>
        <dbReference type="EMBL" id="SHM57828.1"/>
    </source>
</evidence>
<protein>
    <submittedName>
        <fullName evidence="3">Type IV secretion system protein VirB5</fullName>
    </submittedName>
</protein>
<evidence type="ECO:0000313" key="4">
    <source>
        <dbReference type="Proteomes" id="UP000184444"/>
    </source>
</evidence>
<evidence type="ECO:0000256" key="1">
    <source>
        <dbReference type="SAM" id="Coils"/>
    </source>
</evidence>
<evidence type="ECO:0000256" key="2">
    <source>
        <dbReference type="SAM" id="SignalP"/>
    </source>
</evidence>
<name>A0A1M7JXW1_9RHOB</name>
<dbReference type="SUPFAM" id="SSF101082">
    <property type="entry name" value="Typo IV secretion system protein TraC"/>
    <property type="match status" value="1"/>
</dbReference>
<dbReference type="AlphaFoldDB" id="A0A1M7JXW1"/>
<dbReference type="Proteomes" id="UP000184444">
    <property type="component" value="Unassembled WGS sequence"/>
</dbReference>
<dbReference type="STRING" id="53463.SAMN05444389_11458"/>
<dbReference type="OrthoDB" id="8100773at2"/>